<feature type="signal peptide" evidence="1">
    <location>
        <begin position="1"/>
        <end position="18"/>
    </location>
</feature>
<dbReference type="OrthoDB" id="1364767at2"/>
<reference evidence="2 3" key="1">
    <citation type="submission" date="2017-07" db="EMBL/GenBank/DDBJ databases">
        <title>Flavobacterium cyanobacteriorum sp. nov., isolated from cyanobacterial aggregates in a eutrophic lake.</title>
        <authorList>
            <person name="Cai H."/>
        </authorList>
    </citation>
    <scope>NUCLEOTIDE SEQUENCE [LARGE SCALE GENOMIC DNA]</scope>
    <source>
        <strain evidence="2 3">TH167</strain>
    </source>
</reference>
<evidence type="ECO:0008006" key="4">
    <source>
        <dbReference type="Google" id="ProtNLM"/>
    </source>
</evidence>
<dbReference type="AlphaFoldDB" id="A0A255ZB37"/>
<dbReference type="EMBL" id="NOXX01000226">
    <property type="protein sequence ID" value="OYQ38631.1"/>
    <property type="molecule type" value="Genomic_DNA"/>
</dbReference>
<keyword evidence="3" id="KW-1185">Reference proteome</keyword>
<organism evidence="2 3">
    <name type="scientific">Flavobacterium aurantiibacter</name>
    <dbReference type="NCBI Taxonomy" id="2023067"/>
    <lineage>
        <taxon>Bacteria</taxon>
        <taxon>Pseudomonadati</taxon>
        <taxon>Bacteroidota</taxon>
        <taxon>Flavobacteriia</taxon>
        <taxon>Flavobacteriales</taxon>
        <taxon>Flavobacteriaceae</taxon>
        <taxon>Flavobacterium</taxon>
    </lineage>
</organism>
<protein>
    <recommendedName>
        <fullName evidence="4">DUF4890 domain-containing protein</fullName>
    </recommendedName>
</protein>
<dbReference type="Proteomes" id="UP000216035">
    <property type="component" value="Unassembled WGS sequence"/>
</dbReference>
<comment type="caution">
    <text evidence="2">The sequence shown here is derived from an EMBL/GenBank/DDBJ whole genome shotgun (WGS) entry which is preliminary data.</text>
</comment>
<name>A0A255ZB37_9FLAO</name>
<evidence type="ECO:0000313" key="2">
    <source>
        <dbReference type="EMBL" id="OYQ38631.1"/>
    </source>
</evidence>
<dbReference type="RefSeq" id="WP_094487512.1">
    <property type="nucleotide sequence ID" value="NZ_NOXX01000226.1"/>
</dbReference>
<proteinExistence type="predicted"/>
<feature type="chain" id="PRO_5012084251" description="DUF4890 domain-containing protein" evidence="1">
    <location>
        <begin position="19"/>
        <end position="130"/>
    </location>
</feature>
<sequence>MKQLILICCFVFSLSAMGQMRQGMGMGRGNGMGMAPTPPRETKKVDMLEESLKELTKEIKLDDFQAAIIRGYLVDFKAKVDVIVATDAPDEGKMEKIEVERLKFEEQLKPILNPNQVELFEKYRKKKSKR</sequence>
<accession>A0A255ZB37</accession>
<evidence type="ECO:0000256" key="1">
    <source>
        <dbReference type="SAM" id="SignalP"/>
    </source>
</evidence>
<evidence type="ECO:0000313" key="3">
    <source>
        <dbReference type="Proteomes" id="UP000216035"/>
    </source>
</evidence>
<keyword evidence="1" id="KW-0732">Signal</keyword>
<gene>
    <name evidence="2" type="ORF">CHX27_14685</name>
</gene>